<comment type="caution">
    <text evidence="1">The sequence shown here is derived from an EMBL/GenBank/DDBJ whole genome shotgun (WGS) entry which is preliminary data.</text>
</comment>
<proteinExistence type="predicted"/>
<keyword evidence="2" id="KW-1185">Reference proteome</keyword>
<evidence type="ECO:0000313" key="2">
    <source>
        <dbReference type="Proteomes" id="UP000030854"/>
    </source>
</evidence>
<evidence type="ECO:0000313" key="1">
    <source>
        <dbReference type="EMBL" id="KHJ31231.1"/>
    </source>
</evidence>
<dbReference type="AlphaFoldDB" id="A0A0B1P2U4"/>
<reference evidence="1 2" key="1">
    <citation type="journal article" date="2014" name="BMC Genomics">
        <title>Adaptive genomic structural variation in the grape powdery mildew pathogen, Erysiphe necator.</title>
        <authorList>
            <person name="Jones L."/>
            <person name="Riaz S."/>
            <person name="Morales-Cruz A."/>
            <person name="Amrine K.C."/>
            <person name="McGuire B."/>
            <person name="Gubler W.D."/>
            <person name="Walker M.A."/>
            <person name="Cantu D."/>
        </authorList>
    </citation>
    <scope>NUCLEOTIDE SEQUENCE [LARGE SCALE GENOMIC DNA]</scope>
    <source>
        <strain evidence="2">c</strain>
    </source>
</reference>
<name>A0A0B1P2U4_UNCNE</name>
<gene>
    <name evidence="1" type="ORF">EV44_g2270</name>
</gene>
<accession>A0A0B1P2U4</accession>
<sequence>MFHSSFEPVFVLDITQLALSRRKRREITRDDAKRVLSCDMPKNESLFMLTKLFSETSELETSEVETSEVETSEVDTSKVEISECELLLQTKLGA</sequence>
<dbReference type="EMBL" id="JNVN01003101">
    <property type="protein sequence ID" value="KHJ31231.1"/>
    <property type="molecule type" value="Genomic_DNA"/>
</dbReference>
<protein>
    <submittedName>
        <fullName evidence="1">Uncharacterized protein</fullName>
    </submittedName>
</protein>
<dbReference type="Proteomes" id="UP000030854">
    <property type="component" value="Unassembled WGS sequence"/>
</dbReference>
<dbReference type="HOGENOM" id="CLU_2387804_0_0_1"/>
<organism evidence="1 2">
    <name type="scientific">Uncinula necator</name>
    <name type="common">Grape powdery mildew</name>
    <dbReference type="NCBI Taxonomy" id="52586"/>
    <lineage>
        <taxon>Eukaryota</taxon>
        <taxon>Fungi</taxon>
        <taxon>Dikarya</taxon>
        <taxon>Ascomycota</taxon>
        <taxon>Pezizomycotina</taxon>
        <taxon>Leotiomycetes</taxon>
        <taxon>Erysiphales</taxon>
        <taxon>Erysiphaceae</taxon>
        <taxon>Erysiphe</taxon>
    </lineage>
</organism>